<reference evidence="8 9" key="1">
    <citation type="submission" date="2020-07" db="EMBL/GenBank/DDBJ databases">
        <title>Moheibacter lacus sp. nov., a member of the family Flavobacteriaceae isolated from freshwater lake sediment.</title>
        <authorList>
            <person name="Liu Y."/>
        </authorList>
    </citation>
    <scope>NUCLEOTIDE SEQUENCE [LARGE SCALE GENOMIC DNA]</scope>
    <source>
        <strain evidence="8 9">BDHS18</strain>
    </source>
</reference>
<evidence type="ECO:0000256" key="6">
    <source>
        <dbReference type="RuleBase" id="RU000481"/>
    </source>
</evidence>
<evidence type="ECO:0000313" key="9">
    <source>
        <dbReference type="Proteomes" id="UP000552241"/>
    </source>
</evidence>
<protein>
    <recommendedName>
        <fullName evidence="6">Aminotransferase</fullName>
        <ecNumber evidence="6">2.6.1.-</ecNumber>
    </recommendedName>
</protein>
<dbReference type="Pfam" id="PF00155">
    <property type="entry name" value="Aminotran_1_2"/>
    <property type="match status" value="1"/>
</dbReference>
<evidence type="ECO:0000259" key="7">
    <source>
        <dbReference type="Pfam" id="PF00155"/>
    </source>
</evidence>
<evidence type="ECO:0000256" key="1">
    <source>
        <dbReference type="ARBA" id="ARBA00001933"/>
    </source>
</evidence>
<dbReference type="GO" id="GO:0006520">
    <property type="term" value="P:amino acid metabolic process"/>
    <property type="evidence" value="ECO:0007669"/>
    <property type="project" value="InterPro"/>
</dbReference>
<dbReference type="PROSITE" id="PS00105">
    <property type="entry name" value="AA_TRANSFER_CLASS_1"/>
    <property type="match status" value="1"/>
</dbReference>
<dbReference type="GO" id="GO:0008483">
    <property type="term" value="F:transaminase activity"/>
    <property type="evidence" value="ECO:0007669"/>
    <property type="project" value="UniProtKB-KW"/>
</dbReference>
<keyword evidence="9" id="KW-1185">Reference proteome</keyword>
<evidence type="ECO:0000256" key="5">
    <source>
        <dbReference type="ARBA" id="ARBA00022898"/>
    </source>
</evidence>
<dbReference type="InterPro" id="IPR050596">
    <property type="entry name" value="AspAT/PAT-like"/>
</dbReference>
<sequence>MKLSTRIQNIEQPATIAMTQKARELRQQGKDVISLSIGEPDFDTPDFIKEAAIQAIHENYSHYTPVSGYPELKEAIVNKFKRDNNLDYKPSQIVVSTGAKQSIYNVFQSIINEGDEVIIPVPYWITYADIVKLSGGKPVLVETTIENDFKPTLESLENAISAKSKAMIFSSPCNPSGSVYSKSELHEIAKFAAKHDLIILSDEIYEHIVYEEKAISIASFPEAFDRTVTINGLSKAYAMTGWRIGFIGAPEWIAKACDNMQSQVTSGTNSIAQRAAIAALNSDLSEIQYMIDAFAKRREKVLEWINEIPGFKIKEPKGAFYMFPDVSDWFGKTIKGKTIQNSDDLANFLLEEVYVSTVAGSAFGLNNCLRFSYAASLDQLEEAMKRIKTVLS</sequence>
<dbReference type="Proteomes" id="UP000552241">
    <property type="component" value="Unassembled WGS sequence"/>
</dbReference>
<comment type="cofactor">
    <cofactor evidence="1 6">
        <name>pyridoxal 5'-phosphate</name>
        <dbReference type="ChEBI" id="CHEBI:597326"/>
    </cofactor>
</comment>
<dbReference type="RefSeq" id="WP_182042903.1">
    <property type="nucleotide sequence ID" value="NZ_JACDZE010000001.1"/>
</dbReference>
<comment type="similarity">
    <text evidence="2 6">Belongs to the class-I pyridoxal-phosphate-dependent aminotransferase family.</text>
</comment>
<dbReference type="InterPro" id="IPR015424">
    <property type="entry name" value="PyrdxlP-dep_Trfase"/>
</dbReference>
<dbReference type="EMBL" id="JACDZE010000001">
    <property type="protein sequence ID" value="MBA5629346.1"/>
    <property type="molecule type" value="Genomic_DNA"/>
</dbReference>
<evidence type="ECO:0000256" key="4">
    <source>
        <dbReference type="ARBA" id="ARBA00022679"/>
    </source>
</evidence>
<dbReference type="AlphaFoldDB" id="A0A838ZNP4"/>
<evidence type="ECO:0000256" key="3">
    <source>
        <dbReference type="ARBA" id="ARBA00022576"/>
    </source>
</evidence>
<proteinExistence type="inferred from homology"/>
<keyword evidence="4 6" id="KW-0808">Transferase</keyword>
<dbReference type="GO" id="GO:0030170">
    <property type="term" value="F:pyridoxal phosphate binding"/>
    <property type="evidence" value="ECO:0007669"/>
    <property type="project" value="InterPro"/>
</dbReference>
<keyword evidence="3 6" id="KW-0032">Aminotransferase</keyword>
<dbReference type="FunFam" id="3.40.640.10:FF:000033">
    <property type="entry name" value="Aspartate aminotransferase"/>
    <property type="match status" value="1"/>
</dbReference>
<name>A0A838ZNP4_9FLAO</name>
<dbReference type="CDD" id="cd00609">
    <property type="entry name" value="AAT_like"/>
    <property type="match status" value="1"/>
</dbReference>
<gene>
    <name evidence="8" type="ORF">HU137_06115</name>
</gene>
<dbReference type="InterPro" id="IPR015421">
    <property type="entry name" value="PyrdxlP-dep_Trfase_major"/>
</dbReference>
<evidence type="ECO:0000313" key="8">
    <source>
        <dbReference type="EMBL" id="MBA5629346.1"/>
    </source>
</evidence>
<dbReference type="InterPro" id="IPR004839">
    <property type="entry name" value="Aminotransferase_I/II_large"/>
</dbReference>
<dbReference type="InterPro" id="IPR015422">
    <property type="entry name" value="PyrdxlP-dep_Trfase_small"/>
</dbReference>
<dbReference type="PANTHER" id="PTHR46383:SF1">
    <property type="entry name" value="ASPARTATE AMINOTRANSFERASE"/>
    <property type="match status" value="1"/>
</dbReference>
<dbReference type="Gene3D" id="3.90.1150.10">
    <property type="entry name" value="Aspartate Aminotransferase, domain 1"/>
    <property type="match status" value="1"/>
</dbReference>
<evidence type="ECO:0000256" key="2">
    <source>
        <dbReference type="ARBA" id="ARBA00007441"/>
    </source>
</evidence>
<dbReference type="SUPFAM" id="SSF53383">
    <property type="entry name" value="PLP-dependent transferases"/>
    <property type="match status" value="1"/>
</dbReference>
<dbReference type="EC" id="2.6.1.-" evidence="6"/>
<dbReference type="PANTHER" id="PTHR46383">
    <property type="entry name" value="ASPARTATE AMINOTRANSFERASE"/>
    <property type="match status" value="1"/>
</dbReference>
<accession>A0A838ZNP4</accession>
<dbReference type="Gene3D" id="3.40.640.10">
    <property type="entry name" value="Type I PLP-dependent aspartate aminotransferase-like (Major domain)"/>
    <property type="match status" value="1"/>
</dbReference>
<feature type="domain" description="Aminotransferase class I/classII large" evidence="7">
    <location>
        <begin position="30"/>
        <end position="387"/>
    </location>
</feature>
<dbReference type="InterPro" id="IPR004838">
    <property type="entry name" value="NHTrfase_class1_PyrdxlP-BS"/>
</dbReference>
<organism evidence="8 9">
    <name type="scientific">Moheibacter lacus</name>
    <dbReference type="NCBI Taxonomy" id="2745851"/>
    <lineage>
        <taxon>Bacteria</taxon>
        <taxon>Pseudomonadati</taxon>
        <taxon>Bacteroidota</taxon>
        <taxon>Flavobacteriia</taxon>
        <taxon>Flavobacteriales</taxon>
        <taxon>Weeksellaceae</taxon>
        <taxon>Moheibacter</taxon>
    </lineage>
</organism>
<keyword evidence="5" id="KW-0663">Pyridoxal phosphate</keyword>
<comment type="caution">
    <text evidence="8">The sequence shown here is derived from an EMBL/GenBank/DDBJ whole genome shotgun (WGS) entry which is preliminary data.</text>
</comment>